<evidence type="ECO:0000259" key="2">
    <source>
        <dbReference type="SMART" id="SM00894"/>
    </source>
</evidence>
<organism evidence="3 4">
    <name type="scientific">Kribbella karoonensis</name>
    <dbReference type="NCBI Taxonomy" id="324851"/>
    <lineage>
        <taxon>Bacteria</taxon>
        <taxon>Bacillati</taxon>
        <taxon>Actinomycetota</taxon>
        <taxon>Actinomycetes</taxon>
        <taxon>Propionibacteriales</taxon>
        <taxon>Kribbellaceae</taxon>
        <taxon>Kribbella</taxon>
    </lineage>
</organism>
<reference evidence="3 4" key="1">
    <citation type="journal article" date="2019" name="Int. J. Syst. Evol. Microbiol.">
        <title>The Global Catalogue of Microorganisms (GCM) 10K type strain sequencing project: providing services to taxonomists for standard genome sequencing and annotation.</title>
        <authorList>
            <consortium name="The Broad Institute Genomics Platform"/>
            <consortium name="The Broad Institute Genome Sequencing Center for Infectious Disease"/>
            <person name="Wu L."/>
            <person name="Ma J."/>
        </authorList>
    </citation>
    <scope>NUCLEOTIDE SEQUENCE [LARGE SCALE GENOMIC DNA]</scope>
    <source>
        <strain evidence="3 4">JCM 14304</strain>
    </source>
</reference>
<sequence length="55" mass="5722">MTPTPAPPATPAQVVYKNCAEVRAAGKAPLRRGDPGYTEQLDHNGDGVACDRGNS</sequence>
<dbReference type="SMART" id="SM00894">
    <property type="entry name" value="Excalibur"/>
    <property type="match status" value="1"/>
</dbReference>
<dbReference type="Pfam" id="PF05901">
    <property type="entry name" value="Excalibur"/>
    <property type="match status" value="1"/>
</dbReference>
<comment type="caution">
    <text evidence="3">The sequence shown here is derived from an EMBL/GenBank/DDBJ whole genome shotgun (WGS) entry which is preliminary data.</text>
</comment>
<dbReference type="EMBL" id="BAAAND010000001">
    <property type="protein sequence ID" value="GAA1564424.1"/>
    <property type="molecule type" value="Genomic_DNA"/>
</dbReference>
<dbReference type="Proteomes" id="UP001500190">
    <property type="component" value="Unassembled WGS sequence"/>
</dbReference>
<proteinExistence type="predicted"/>
<evidence type="ECO:0000256" key="1">
    <source>
        <dbReference type="SAM" id="MobiDB-lite"/>
    </source>
</evidence>
<evidence type="ECO:0000313" key="4">
    <source>
        <dbReference type="Proteomes" id="UP001500190"/>
    </source>
</evidence>
<accession>A0ABN2CVK0</accession>
<feature type="region of interest" description="Disordered" evidence="1">
    <location>
        <begin position="30"/>
        <end position="55"/>
    </location>
</feature>
<protein>
    <recommendedName>
        <fullName evidence="2">Excalibur calcium-binding domain-containing protein</fullName>
    </recommendedName>
</protein>
<gene>
    <name evidence="3" type="ORF">GCM10009742_01980</name>
</gene>
<evidence type="ECO:0000313" key="3">
    <source>
        <dbReference type="EMBL" id="GAA1564424.1"/>
    </source>
</evidence>
<keyword evidence="4" id="KW-1185">Reference proteome</keyword>
<name>A0ABN2CVK0_9ACTN</name>
<feature type="domain" description="Excalibur calcium-binding" evidence="2">
    <location>
        <begin position="15"/>
        <end position="51"/>
    </location>
</feature>
<dbReference type="InterPro" id="IPR008613">
    <property type="entry name" value="Excalibur_Ca-bd_domain"/>
</dbReference>